<sequence length="107" mass="12261">MVDLPNLISFPESQPLLAGSSVPFELHLKTRHPQLLKLSRKWPFPFRLFSAFVQCFATLSLQGLRRRICISVERFLDAGFQSHDALSLWISELSCTRFLNSKPSRDA</sequence>
<gene>
    <name evidence="1" type="ORF">AVEN_152473_1</name>
</gene>
<comment type="caution">
    <text evidence="1">The sequence shown here is derived from an EMBL/GenBank/DDBJ whole genome shotgun (WGS) entry which is preliminary data.</text>
</comment>
<evidence type="ECO:0000313" key="2">
    <source>
        <dbReference type="Proteomes" id="UP000499080"/>
    </source>
</evidence>
<accession>A0A4Y2SAK6</accession>
<dbReference type="EMBL" id="BGPR01020550">
    <property type="protein sequence ID" value="GBN84941.1"/>
    <property type="molecule type" value="Genomic_DNA"/>
</dbReference>
<protein>
    <submittedName>
        <fullName evidence="1">Uncharacterized protein</fullName>
    </submittedName>
</protein>
<name>A0A4Y2SAK6_ARAVE</name>
<evidence type="ECO:0000313" key="1">
    <source>
        <dbReference type="EMBL" id="GBN84941.1"/>
    </source>
</evidence>
<dbReference type="Proteomes" id="UP000499080">
    <property type="component" value="Unassembled WGS sequence"/>
</dbReference>
<organism evidence="1 2">
    <name type="scientific">Araneus ventricosus</name>
    <name type="common">Orbweaver spider</name>
    <name type="synonym">Epeira ventricosa</name>
    <dbReference type="NCBI Taxonomy" id="182803"/>
    <lineage>
        <taxon>Eukaryota</taxon>
        <taxon>Metazoa</taxon>
        <taxon>Ecdysozoa</taxon>
        <taxon>Arthropoda</taxon>
        <taxon>Chelicerata</taxon>
        <taxon>Arachnida</taxon>
        <taxon>Araneae</taxon>
        <taxon>Araneomorphae</taxon>
        <taxon>Entelegynae</taxon>
        <taxon>Araneoidea</taxon>
        <taxon>Araneidae</taxon>
        <taxon>Araneus</taxon>
    </lineage>
</organism>
<keyword evidence="2" id="KW-1185">Reference proteome</keyword>
<proteinExistence type="predicted"/>
<dbReference type="AlphaFoldDB" id="A0A4Y2SAK6"/>
<reference evidence="1 2" key="1">
    <citation type="journal article" date="2019" name="Sci. Rep.">
        <title>Orb-weaving spider Araneus ventricosus genome elucidates the spidroin gene catalogue.</title>
        <authorList>
            <person name="Kono N."/>
            <person name="Nakamura H."/>
            <person name="Ohtoshi R."/>
            <person name="Moran D.A.P."/>
            <person name="Shinohara A."/>
            <person name="Yoshida Y."/>
            <person name="Fujiwara M."/>
            <person name="Mori M."/>
            <person name="Tomita M."/>
            <person name="Arakawa K."/>
        </authorList>
    </citation>
    <scope>NUCLEOTIDE SEQUENCE [LARGE SCALE GENOMIC DNA]</scope>
</reference>